<dbReference type="AlphaFoldDB" id="A0A560HIP9"/>
<evidence type="ECO:0000313" key="6">
    <source>
        <dbReference type="Proteomes" id="UP000318050"/>
    </source>
</evidence>
<proteinExistence type="predicted"/>
<dbReference type="Pfam" id="PF00425">
    <property type="entry name" value="Chorismate_bind"/>
    <property type="match status" value="1"/>
</dbReference>
<dbReference type="InterPro" id="IPR005801">
    <property type="entry name" value="ADC_synthase"/>
</dbReference>
<dbReference type="NCBIfam" id="TIGR00553">
    <property type="entry name" value="pabB"/>
    <property type="match status" value="1"/>
</dbReference>
<protein>
    <recommendedName>
        <fullName evidence="1">aminodeoxychorismate synthase</fullName>
        <ecNumber evidence="1">2.6.1.85</ecNumber>
    </recommendedName>
</protein>
<feature type="domain" description="Chorismate-utilising enzyme C-terminal" evidence="3">
    <location>
        <begin position="203"/>
        <end position="464"/>
    </location>
</feature>
<dbReference type="EC" id="2.6.1.85" evidence="1"/>
<evidence type="ECO:0000313" key="5">
    <source>
        <dbReference type="EMBL" id="TWB46335.1"/>
    </source>
</evidence>
<comment type="caution">
    <text evidence="5">The sequence shown here is derived from an EMBL/GenBank/DDBJ whole genome shotgun (WGS) entry which is preliminary data.</text>
</comment>
<dbReference type="GO" id="GO:0009396">
    <property type="term" value="P:folic acid-containing compound biosynthetic process"/>
    <property type="evidence" value="ECO:0007669"/>
    <property type="project" value="InterPro"/>
</dbReference>
<dbReference type="InterPro" id="IPR015890">
    <property type="entry name" value="Chorismate_C"/>
</dbReference>
<keyword evidence="2" id="KW-0808">Transferase</keyword>
<dbReference type="GO" id="GO:0000162">
    <property type="term" value="P:L-tryptophan biosynthetic process"/>
    <property type="evidence" value="ECO:0007669"/>
    <property type="project" value="TreeGrafter"/>
</dbReference>
<dbReference type="Pfam" id="PF04715">
    <property type="entry name" value="Anth_synt_I_N"/>
    <property type="match status" value="1"/>
</dbReference>
<sequence length="494" mass="51585">MTPPHFASPGGIVALEIPLPDPVAVYARLAHLPRPFLLDGGAADAARARYSYVGAAPHAWVECADGVVTVDGRPAGADALDTLGALLKAGRARLGDARGDAPVPDGLPPFRGGAVGFLGYELGGQLETLPAPRAEGIALPDMAVGFYDRIVAIDHTAGRAWVLSPHRAEAEEWRDLLATPRPAVTAGEGPWLAAPGWRAGWSRADHEAAVARTVDYIAAGDIYQANITQRFLATLAPSVAPLDLYLRLRARAAAPFSALLDLGPKGGDARAVVSVSPERFLAVDAEGRVETRPIKGTRPRDTDPARDAALAAELLASAKDRAENLMIVDLMRNDLSRVAVVGSVTVPTLCGLESYRTVHHLVSVVTARMAPGLGAIDLLRATFPGGSITGAPKIRAMEIIHELEPARRGPYCGSVLWLGWDGAMDSSIIIRTLAMAAGQVMVQAGGGIVADSDPAAEYEESLVKAHALLTALDPAMAWPPPGVMAGPEPGSEAA</sequence>
<evidence type="ECO:0000259" key="4">
    <source>
        <dbReference type="Pfam" id="PF04715"/>
    </source>
</evidence>
<dbReference type="PRINTS" id="PR00095">
    <property type="entry name" value="ANTSNTHASEI"/>
</dbReference>
<dbReference type="SUPFAM" id="SSF56322">
    <property type="entry name" value="ADC synthase"/>
    <property type="match status" value="1"/>
</dbReference>
<evidence type="ECO:0000256" key="2">
    <source>
        <dbReference type="ARBA" id="ARBA00022679"/>
    </source>
</evidence>
<evidence type="ECO:0000256" key="1">
    <source>
        <dbReference type="ARBA" id="ARBA00013139"/>
    </source>
</evidence>
<dbReference type="PANTHER" id="PTHR11236:SF50">
    <property type="entry name" value="AMINODEOXYCHORISMATE SYNTHASE COMPONENT 1"/>
    <property type="match status" value="1"/>
</dbReference>
<dbReference type="InterPro" id="IPR006805">
    <property type="entry name" value="Anth_synth_I_N"/>
</dbReference>
<evidence type="ECO:0000259" key="3">
    <source>
        <dbReference type="Pfam" id="PF00425"/>
    </source>
</evidence>
<dbReference type="EMBL" id="VITT01000054">
    <property type="protein sequence ID" value="TWB46335.1"/>
    <property type="molecule type" value="Genomic_DNA"/>
</dbReference>
<organism evidence="5 6">
    <name type="scientific">Nitrospirillum amazonense</name>
    <dbReference type="NCBI Taxonomy" id="28077"/>
    <lineage>
        <taxon>Bacteria</taxon>
        <taxon>Pseudomonadati</taxon>
        <taxon>Pseudomonadota</taxon>
        <taxon>Alphaproteobacteria</taxon>
        <taxon>Rhodospirillales</taxon>
        <taxon>Azospirillaceae</taxon>
        <taxon>Nitrospirillum</taxon>
    </lineage>
</organism>
<dbReference type="Gene3D" id="3.60.120.10">
    <property type="entry name" value="Anthranilate synthase"/>
    <property type="match status" value="1"/>
</dbReference>
<reference evidence="5 6" key="1">
    <citation type="submission" date="2019-06" db="EMBL/GenBank/DDBJ databases">
        <title>Genomic Encyclopedia of Type Strains, Phase IV (KMG-V): Genome sequencing to study the core and pangenomes of soil and plant-associated prokaryotes.</title>
        <authorList>
            <person name="Whitman W."/>
        </authorList>
    </citation>
    <scope>NUCLEOTIDE SEQUENCE [LARGE SCALE GENOMIC DNA]</scope>
    <source>
        <strain evidence="5 6">BR 11140</strain>
    </source>
</reference>
<dbReference type="InterPro" id="IPR019999">
    <property type="entry name" value="Anth_synth_I-like"/>
</dbReference>
<dbReference type="InterPro" id="IPR005802">
    <property type="entry name" value="ADC_synth_comp_1"/>
</dbReference>
<name>A0A560HIP9_9PROT</name>
<feature type="domain" description="Anthranilate synthase component I N-terminal" evidence="4">
    <location>
        <begin position="21"/>
        <end position="160"/>
    </location>
</feature>
<dbReference type="GO" id="GO:0046820">
    <property type="term" value="F:4-amino-4-deoxychorismate synthase activity"/>
    <property type="evidence" value="ECO:0007669"/>
    <property type="project" value="UniProtKB-EC"/>
</dbReference>
<gene>
    <name evidence="5" type="ORF">FBZ92_1549</name>
</gene>
<dbReference type="OrthoDB" id="9803598at2"/>
<accession>A0A560HIP9</accession>
<dbReference type="Proteomes" id="UP000318050">
    <property type="component" value="Unassembled WGS sequence"/>
</dbReference>
<dbReference type="PANTHER" id="PTHR11236">
    <property type="entry name" value="AMINOBENZOATE/ANTHRANILATE SYNTHASE"/>
    <property type="match status" value="1"/>
</dbReference>